<organism evidence="10 11">
    <name type="scientific">Schaedlerella arabinosiphila</name>
    <dbReference type="NCBI Taxonomy" id="2044587"/>
    <lineage>
        <taxon>Bacteria</taxon>
        <taxon>Bacillati</taxon>
        <taxon>Bacillota</taxon>
        <taxon>Clostridia</taxon>
        <taxon>Lachnospirales</taxon>
        <taxon>Lachnospiraceae</taxon>
        <taxon>Schaedlerella</taxon>
    </lineage>
</organism>
<evidence type="ECO:0000259" key="9">
    <source>
        <dbReference type="PROSITE" id="PS51900"/>
    </source>
</evidence>
<dbReference type="SUPFAM" id="SSF56349">
    <property type="entry name" value="DNA breaking-rejoining enzymes"/>
    <property type="match status" value="1"/>
</dbReference>
<evidence type="ECO:0000259" key="8">
    <source>
        <dbReference type="PROSITE" id="PS51898"/>
    </source>
</evidence>
<dbReference type="PROSITE" id="PS51898">
    <property type="entry name" value="TYR_RECOMBINASE"/>
    <property type="match status" value="1"/>
</dbReference>
<dbReference type="InterPro" id="IPR011010">
    <property type="entry name" value="DNA_brk_join_enz"/>
</dbReference>
<evidence type="ECO:0000313" key="11">
    <source>
        <dbReference type="Proteomes" id="UP000474104"/>
    </source>
</evidence>
<comment type="caution">
    <text evidence="10">The sequence shown here is derived from an EMBL/GenBank/DDBJ whole genome shotgun (WGS) entry which is preliminary data.</text>
</comment>
<evidence type="ECO:0000256" key="7">
    <source>
        <dbReference type="SAM" id="MobiDB-lite"/>
    </source>
</evidence>
<dbReference type="PANTHER" id="PTHR30349:SF41">
    <property type="entry name" value="INTEGRASE_RECOMBINASE PROTEIN MJ0367-RELATED"/>
    <property type="match status" value="1"/>
</dbReference>
<dbReference type="EMBL" id="VIRB01000083">
    <property type="protein sequence ID" value="NDO69742.1"/>
    <property type="molecule type" value="Genomic_DNA"/>
</dbReference>
<dbReference type="InterPro" id="IPR004107">
    <property type="entry name" value="Integrase_SAM-like_N"/>
</dbReference>
<comment type="similarity">
    <text evidence="2">Belongs to the 'phage' integrase family.</text>
</comment>
<dbReference type="InterPro" id="IPR044068">
    <property type="entry name" value="CB"/>
</dbReference>
<feature type="region of interest" description="Disordered" evidence="7">
    <location>
        <begin position="299"/>
        <end position="322"/>
    </location>
</feature>
<dbReference type="Pfam" id="PF13495">
    <property type="entry name" value="Phage_int_SAM_4"/>
    <property type="match status" value="1"/>
</dbReference>
<evidence type="ECO:0000256" key="6">
    <source>
        <dbReference type="PROSITE-ProRule" id="PRU01248"/>
    </source>
</evidence>
<dbReference type="InterPro" id="IPR002104">
    <property type="entry name" value="Integrase_catalytic"/>
</dbReference>
<dbReference type="PROSITE" id="PS51900">
    <property type="entry name" value="CB"/>
    <property type="match status" value="1"/>
</dbReference>
<evidence type="ECO:0000256" key="5">
    <source>
        <dbReference type="ARBA" id="ARBA00023172"/>
    </source>
</evidence>
<name>A0A9X5H5B4_9FIRM</name>
<evidence type="ECO:0000256" key="1">
    <source>
        <dbReference type="ARBA" id="ARBA00003283"/>
    </source>
</evidence>
<dbReference type="AlphaFoldDB" id="A0A9X5H5B4"/>
<gene>
    <name evidence="10" type="ORF">FMM80_14055</name>
</gene>
<evidence type="ECO:0000313" key="10">
    <source>
        <dbReference type="EMBL" id="NDO69742.1"/>
    </source>
</evidence>
<keyword evidence="4 6" id="KW-0238">DNA-binding</keyword>
<protein>
    <submittedName>
        <fullName evidence="10">Tyrosine-type recombinase/integrase</fullName>
    </submittedName>
</protein>
<dbReference type="Pfam" id="PF00589">
    <property type="entry name" value="Phage_integrase"/>
    <property type="match status" value="1"/>
</dbReference>
<proteinExistence type="inferred from homology"/>
<dbReference type="InterPro" id="IPR013762">
    <property type="entry name" value="Integrase-like_cat_sf"/>
</dbReference>
<sequence length="322" mass="36821">MNICCGSKTKRIIARLPKNNDQFFKEIKGIPHYRINYSDLTTKTMDEYLLWLQNEKNYSAASQKQRISALSSFLKYASGREMASLGAYNAVSQTQTPKVPRTVFPYFSAEEIRILLSIPEKEGKSDSRDVTLLALFYDSGARAQEVCDILIGDITFAKTSTIRIHGKGNKTRELPMSSDVVKLIKRYLAERGKTLKDNRDEHLFPSQRSDQITTACIRNLVCKYVTLAKSNHPDYFKEDGYSPHSFRHSKAVHMLEAVVPLIYIRNFLGHESVQTTEIYLRIHQGSVSKILKERKAETNIPNTLEQSHPKNQDIPDFIQNAR</sequence>
<reference evidence="10 11" key="1">
    <citation type="submission" date="2019-07" db="EMBL/GenBank/DDBJ databases">
        <title>Draft genome sequences of 15 bacterial species constituting the stable defined intestinal microbiota of the GM15 gnotobiotic mouse model.</title>
        <authorList>
            <person name="Elie C."/>
            <person name="Mathieu A."/>
            <person name="Saliou A."/>
            <person name="Darnaud M."/>
            <person name="Leulier F."/>
            <person name="Tamellini A."/>
        </authorList>
    </citation>
    <scope>NUCLEOTIDE SEQUENCE [LARGE SCALE GENOMIC DNA]</scope>
    <source>
        <strain evidence="11">ASF 502</strain>
    </source>
</reference>
<evidence type="ECO:0000256" key="3">
    <source>
        <dbReference type="ARBA" id="ARBA00022908"/>
    </source>
</evidence>
<dbReference type="GO" id="GO:0006310">
    <property type="term" value="P:DNA recombination"/>
    <property type="evidence" value="ECO:0007669"/>
    <property type="project" value="UniProtKB-KW"/>
</dbReference>
<dbReference type="Gene3D" id="1.10.150.130">
    <property type="match status" value="1"/>
</dbReference>
<keyword evidence="5" id="KW-0233">DNA recombination</keyword>
<feature type="domain" description="Tyr recombinase" evidence="8">
    <location>
        <begin position="102"/>
        <end position="296"/>
    </location>
</feature>
<keyword evidence="3" id="KW-0229">DNA integration</keyword>
<dbReference type="Gene3D" id="1.10.443.10">
    <property type="entry name" value="Intergrase catalytic core"/>
    <property type="match status" value="1"/>
</dbReference>
<accession>A0A9X5H5B4</accession>
<dbReference type="GO" id="GO:0015074">
    <property type="term" value="P:DNA integration"/>
    <property type="evidence" value="ECO:0007669"/>
    <property type="project" value="UniProtKB-KW"/>
</dbReference>
<dbReference type="Proteomes" id="UP000474104">
    <property type="component" value="Unassembled WGS sequence"/>
</dbReference>
<feature type="domain" description="Core-binding (CB)" evidence="9">
    <location>
        <begin position="1"/>
        <end position="78"/>
    </location>
</feature>
<evidence type="ECO:0000256" key="4">
    <source>
        <dbReference type="ARBA" id="ARBA00023125"/>
    </source>
</evidence>
<dbReference type="GO" id="GO:0003677">
    <property type="term" value="F:DNA binding"/>
    <property type="evidence" value="ECO:0007669"/>
    <property type="project" value="UniProtKB-UniRule"/>
</dbReference>
<comment type="function">
    <text evidence="1">Site-specific tyrosine recombinase, which acts by catalyzing the cutting and rejoining of the recombining DNA molecules.</text>
</comment>
<dbReference type="InterPro" id="IPR050090">
    <property type="entry name" value="Tyrosine_recombinase_XerCD"/>
</dbReference>
<evidence type="ECO:0000256" key="2">
    <source>
        <dbReference type="ARBA" id="ARBA00008857"/>
    </source>
</evidence>
<dbReference type="PANTHER" id="PTHR30349">
    <property type="entry name" value="PHAGE INTEGRASE-RELATED"/>
    <property type="match status" value="1"/>
</dbReference>
<dbReference type="RefSeq" id="WP_257903948.1">
    <property type="nucleotide sequence ID" value="NZ_VIRB01000083.1"/>
</dbReference>
<dbReference type="InterPro" id="IPR010998">
    <property type="entry name" value="Integrase_recombinase_N"/>
</dbReference>